<dbReference type="EMBL" id="CZQE01000136">
    <property type="protein sequence ID" value="CUS44331.1"/>
    <property type="molecule type" value="Genomic_DNA"/>
</dbReference>
<dbReference type="InterPro" id="IPR032466">
    <property type="entry name" value="Metal_Hydrolase"/>
</dbReference>
<protein>
    <submittedName>
        <fullName evidence="2">Amidohydrolase family enzyme</fullName>
    </submittedName>
</protein>
<dbReference type="PANTHER" id="PTHR43135">
    <property type="entry name" value="ALPHA-D-RIBOSE 1-METHYLPHOSPHONATE 5-TRIPHOSPHATE DIPHOSPHATASE"/>
    <property type="match status" value="1"/>
</dbReference>
<dbReference type="SUPFAM" id="SSF51338">
    <property type="entry name" value="Composite domain of metallo-dependent hydrolases"/>
    <property type="match status" value="1"/>
</dbReference>
<dbReference type="AlphaFoldDB" id="A0A160TIV9"/>
<sequence length="460" mass="49077">MGNAILSNNDTARHGRKARLAGRLLAATAGAIGLFAALPALAETLVVKNFTLIDGRGGAAAPNSAMVVEDGRIVWVGPSAQAPADAAAVDLTGKFVIPGLIDTHIHMGNVHDLTQDERFYTTENVEADLRTYASYGFTTVAVMGTDKDSVFAVRNAERAGRPTMTRLFTAGQGIVFRGGYGGVPGINRPVANAREAAIEVDAQAAKGADYIKFWLDDELATMPKMPPEISQAVIDAAHRNGLKVFAHIFYLEDAKRLAAQGVDGFVHSVRDKPVDKELTDAMKEKGIVQVAATLSREAAMFAYGKPAPQLDDPFFKQSLSPEALRLLASPERQKTVASAPAFPRLPGFFDTAMANLKRESAAGVHYGVGTDSGPPGRVAGYSGHWEMELMVKDGFTPGQAIQAATGYGAEILGAKDLGTLERAKWADFVVLDADPLKDIRNTRKINSVYIAGRKVRSVAQ</sequence>
<dbReference type="PANTHER" id="PTHR43135:SF3">
    <property type="entry name" value="ALPHA-D-RIBOSE 1-METHYLPHOSPHONATE 5-TRIPHOSPHATE DIPHOSPHATASE"/>
    <property type="match status" value="1"/>
</dbReference>
<evidence type="ECO:0000259" key="1">
    <source>
        <dbReference type="Pfam" id="PF01979"/>
    </source>
</evidence>
<organism evidence="2">
    <name type="scientific">hydrothermal vent metagenome</name>
    <dbReference type="NCBI Taxonomy" id="652676"/>
    <lineage>
        <taxon>unclassified sequences</taxon>
        <taxon>metagenomes</taxon>
        <taxon>ecological metagenomes</taxon>
    </lineage>
</organism>
<reference evidence="2" key="1">
    <citation type="submission" date="2015-10" db="EMBL/GenBank/DDBJ databases">
        <authorList>
            <person name="Gilbert D.G."/>
        </authorList>
    </citation>
    <scope>NUCLEOTIDE SEQUENCE</scope>
</reference>
<dbReference type="Gene3D" id="1.20.58.520">
    <property type="entry name" value="Amidohydrolase"/>
    <property type="match status" value="1"/>
</dbReference>
<proteinExistence type="predicted"/>
<dbReference type="Gene3D" id="2.30.40.10">
    <property type="entry name" value="Urease, subunit C, domain 1"/>
    <property type="match status" value="1"/>
</dbReference>
<keyword evidence="2" id="KW-0378">Hydrolase</keyword>
<name>A0A160TIV9_9ZZZZ</name>
<dbReference type="InterPro" id="IPR011059">
    <property type="entry name" value="Metal-dep_hydrolase_composite"/>
</dbReference>
<feature type="domain" description="Amidohydrolase-related" evidence="1">
    <location>
        <begin position="95"/>
        <end position="455"/>
    </location>
</feature>
<dbReference type="GO" id="GO:0016810">
    <property type="term" value="F:hydrolase activity, acting on carbon-nitrogen (but not peptide) bonds"/>
    <property type="evidence" value="ECO:0007669"/>
    <property type="project" value="InterPro"/>
</dbReference>
<dbReference type="InterPro" id="IPR051781">
    <property type="entry name" value="Metallo-dep_Hydrolase"/>
</dbReference>
<dbReference type="Gene3D" id="3.30.110.90">
    <property type="entry name" value="Amidohydrolase"/>
    <property type="match status" value="1"/>
</dbReference>
<dbReference type="Pfam" id="PF01979">
    <property type="entry name" value="Amidohydro_1"/>
    <property type="match status" value="1"/>
</dbReference>
<accession>A0A160TIV9</accession>
<evidence type="ECO:0000313" key="2">
    <source>
        <dbReference type="EMBL" id="CUS44331.1"/>
    </source>
</evidence>
<dbReference type="Gene3D" id="3.40.50.10910">
    <property type="entry name" value="Amidohydrolase"/>
    <property type="match status" value="1"/>
</dbReference>
<gene>
    <name evidence="2" type="ORF">MGWOODY_Smn327</name>
</gene>
<dbReference type="InterPro" id="IPR006680">
    <property type="entry name" value="Amidohydro-rel"/>
</dbReference>
<dbReference type="SUPFAM" id="SSF51556">
    <property type="entry name" value="Metallo-dependent hydrolases"/>
    <property type="match status" value="1"/>
</dbReference>